<feature type="compositionally biased region" description="Basic and acidic residues" evidence="1">
    <location>
        <begin position="413"/>
        <end position="423"/>
    </location>
</feature>
<evidence type="ECO:0000313" key="4">
    <source>
        <dbReference type="Proteomes" id="UP000837857"/>
    </source>
</evidence>
<gene>
    <name evidence="3" type="ORF">IPOD504_LOCUS9740</name>
</gene>
<dbReference type="EMBL" id="OW152835">
    <property type="protein sequence ID" value="CAH2056538.1"/>
    <property type="molecule type" value="Genomic_DNA"/>
</dbReference>
<accession>A0ABN8IG52</accession>
<feature type="transmembrane region" description="Helical" evidence="2">
    <location>
        <begin position="210"/>
        <end position="228"/>
    </location>
</feature>
<proteinExistence type="predicted"/>
<keyword evidence="2" id="KW-0472">Membrane</keyword>
<dbReference type="Proteomes" id="UP000837857">
    <property type="component" value="Chromosome 23"/>
</dbReference>
<reference evidence="3" key="1">
    <citation type="submission" date="2022-03" db="EMBL/GenBank/DDBJ databases">
        <authorList>
            <person name="Martin H S."/>
        </authorList>
    </citation>
    <scope>NUCLEOTIDE SEQUENCE</scope>
</reference>
<feature type="transmembrane region" description="Helical" evidence="2">
    <location>
        <begin position="94"/>
        <end position="117"/>
    </location>
</feature>
<protein>
    <submittedName>
        <fullName evidence="3">Uncharacterized protein</fullName>
    </submittedName>
</protein>
<feature type="non-terminal residue" evidence="3">
    <location>
        <position position="433"/>
    </location>
</feature>
<organism evidence="3 4">
    <name type="scientific">Iphiclides podalirius</name>
    <name type="common">scarce swallowtail</name>
    <dbReference type="NCBI Taxonomy" id="110791"/>
    <lineage>
        <taxon>Eukaryota</taxon>
        <taxon>Metazoa</taxon>
        <taxon>Ecdysozoa</taxon>
        <taxon>Arthropoda</taxon>
        <taxon>Hexapoda</taxon>
        <taxon>Insecta</taxon>
        <taxon>Pterygota</taxon>
        <taxon>Neoptera</taxon>
        <taxon>Endopterygota</taxon>
        <taxon>Lepidoptera</taxon>
        <taxon>Glossata</taxon>
        <taxon>Ditrysia</taxon>
        <taxon>Papilionoidea</taxon>
        <taxon>Papilionidae</taxon>
        <taxon>Papilioninae</taxon>
        <taxon>Iphiclides</taxon>
    </lineage>
</organism>
<evidence type="ECO:0000256" key="2">
    <source>
        <dbReference type="SAM" id="Phobius"/>
    </source>
</evidence>
<keyword evidence="4" id="KW-1185">Reference proteome</keyword>
<feature type="transmembrane region" description="Helical" evidence="2">
    <location>
        <begin position="129"/>
        <end position="153"/>
    </location>
</feature>
<keyword evidence="2" id="KW-1133">Transmembrane helix</keyword>
<feature type="region of interest" description="Disordered" evidence="1">
    <location>
        <begin position="406"/>
        <end position="433"/>
    </location>
</feature>
<feature type="transmembrane region" description="Helical" evidence="2">
    <location>
        <begin position="33"/>
        <end position="53"/>
    </location>
</feature>
<keyword evidence="2" id="KW-0812">Transmembrane</keyword>
<evidence type="ECO:0000256" key="1">
    <source>
        <dbReference type="SAM" id="MobiDB-lite"/>
    </source>
</evidence>
<evidence type="ECO:0000313" key="3">
    <source>
        <dbReference type="EMBL" id="CAH2056538.1"/>
    </source>
</evidence>
<name>A0ABN8IG52_9NEOP</name>
<feature type="compositionally biased region" description="Polar residues" evidence="1">
    <location>
        <begin position="424"/>
        <end position="433"/>
    </location>
</feature>
<sequence length="433" mass="48604">MEDVYTIKVKTKPDTRNLYPSERRYSASTVSGLAWVHIALAATSFLLACLALVNPSSDVETSRNATASLTVIDSEDHVSDNYTDTEILRNENNYMLVLAPSLLTAFALAAGVASIMASVRWYIDHNITWLFAMSVLSTMFSLIAFVMIAVWFVTTSEDDISDFYKDKVPFQDLIVVRHSDVIARNESHLVIASSGSPAKQGDSHLFTKRVLSINILIAAFLELLWSILSVKISYKGMRNNYKEDDRERRGNCISVVTKIKGNNTAKLPRNGKLLPPKPDLIEHYPSKKIKRIFLAQSDNGFYLKNQNNKAKPNTETSSEFYKERMLSFLNRCASLEGISNSDMRTPSVQSEAVLNTIHEAVSVDTSVQEPNPQPETRDGMTPVSWGDTPDHTVYNQNTLNLEKFFSFAKKPRERATESDRKPTEATSETTQHN</sequence>